<gene>
    <name evidence="1" type="ORF">BDU57DRAFT_510089</name>
</gene>
<proteinExistence type="predicted"/>
<dbReference type="EMBL" id="ML979132">
    <property type="protein sequence ID" value="KAF1921337.1"/>
    <property type="molecule type" value="Genomic_DNA"/>
</dbReference>
<dbReference type="OrthoDB" id="3029470at2759"/>
<dbReference type="Proteomes" id="UP000800096">
    <property type="component" value="Unassembled WGS sequence"/>
</dbReference>
<protein>
    <submittedName>
        <fullName evidence="1">Uncharacterized protein</fullName>
    </submittedName>
</protein>
<organism evidence="1 2">
    <name type="scientific">Ampelomyces quisqualis</name>
    <name type="common">Powdery mildew agent</name>
    <dbReference type="NCBI Taxonomy" id="50730"/>
    <lineage>
        <taxon>Eukaryota</taxon>
        <taxon>Fungi</taxon>
        <taxon>Dikarya</taxon>
        <taxon>Ascomycota</taxon>
        <taxon>Pezizomycotina</taxon>
        <taxon>Dothideomycetes</taxon>
        <taxon>Pleosporomycetidae</taxon>
        <taxon>Pleosporales</taxon>
        <taxon>Pleosporineae</taxon>
        <taxon>Phaeosphaeriaceae</taxon>
        <taxon>Ampelomyces</taxon>
    </lineage>
</organism>
<evidence type="ECO:0000313" key="1">
    <source>
        <dbReference type="EMBL" id="KAF1921337.1"/>
    </source>
</evidence>
<dbReference type="AlphaFoldDB" id="A0A6A5R5Z2"/>
<accession>A0A6A5R5Z2</accession>
<keyword evidence="2" id="KW-1185">Reference proteome</keyword>
<sequence>MAPILSKMAASLYSLSAFNFTMFARTSNGALMGEHLRRLGGHTALEVETKTTELYQLRFNNFVAAHNLQIRHVL</sequence>
<evidence type="ECO:0000313" key="2">
    <source>
        <dbReference type="Proteomes" id="UP000800096"/>
    </source>
</evidence>
<reference evidence="1" key="1">
    <citation type="journal article" date="2020" name="Stud. Mycol.">
        <title>101 Dothideomycetes genomes: a test case for predicting lifestyles and emergence of pathogens.</title>
        <authorList>
            <person name="Haridas S."/>
            <person name="Albert R."/>
            <person name="Binder M."/>
            <person name="Bloem J."/>
            <person name="Labutti K."/>
            <person name="Salamov A."/>
            <person name="Andreopoulos B."/>
            <person name="Baker S."/>
            <person name="Barry K."/>
            <person name="Bills G."/>
            <person name="Bluhm B."/>
            <person name="Cannon C."/>
            <person name="Castanera R."/>
            <person name="Culley D."/>
            <person name="Daum C."/>
            <person name="Ezra D."/>
            <person name="Gonzalez J."/>
            <person name="Henrissat B."/>
            <person name="Kuo A."/>
            <person name="Liang C."/>
            <person name="Lipzen A."/>
            <person name="Lutzoni F."/>
            <person name="Magnuson J."/>
            <person name="Mondo S."/>
            <person name="Nolan M."/>
            <person name="Ohm R."/>
            <person name="Pangilinan J."/>
            <person name="Park H.-J."/>
            <person name="Ramirez L."/>
            <person name="Alfaro M."/>
            <person name="Sun H."/>
            <person name="Tritt A."/>
            <person name="Yoshinaga Y."/>
            <person name="Zwiers L.-H."/>
            <person name="Turgeon B."/>
            <person name="Goodwin S."/>
            <person name="Spatafora J."/>
            <person name="Crous P."/>
            <person name="Grigoriev I."/>
        </authorList>
    </citation>
    <scope>NUCLEOTIDE SEQUENCE</scope>
    <source>
        <strain evidence="1">HMLAC05119</strain>
    </source>
</reference>
<name>A0A6A5R5Z2_AMPQU</name>